<keyword evidence="10" id="KW-0812">Transmembrane</keyword>
<evidence type="ECO:0000256" key="9">
    <source>
        <dbReference type="RuleBase" id="RU004474"/>
    </source>
</evidence>
<dbReference type="STRING" id="1565605.PG1C_05915"/>
<dbReference type="PRINTS" id="PR00070">
    <property type="entry name" value="DHFR"/>
</dbReference>
<keyword evidence="13" id="KW-1185">Reference proteome</keyword>
<dbReference type="Pfam" id="PF00186">
    <property type="entry name" value="DHFR_1"/>
    <property type="match status" value="1"/>
</dbReference>
<evidence type="ECO:0000256" key="6">
    <source>
        <dbReference type="ARBA" id="ARBA00023002"/>
    </source>
</evidence>
<dbReference type="PIRSF" id="PIRSF000194">
    <property type="entry name" value="DHFR"/>
    <property type="match status" value="1"/>
</dbReference>
<keyword evidence="10" id="KW-0472">Membrane</keyword>
<comment type="function">
    <text evidence="7 8">Key enzyme in folate metabolism. Catalyzes an essential reaction for de novo glycine and purine synthesis, and for DNA precursor synthesis.</text>
</comment>
<dbReference type="PANTHER" id="PTHR48069">
    <property type="entry name" value="DIHYDROFOLATE REDUCTASE"/>
    <property type="match status" value="1"/>
</dbReference>
<evidence type="ECO:0000256" key="7">
    <source>
        <dbReference type="ARBA" id="ARBA00025067"/>
    </source>
</evidence>
<gene>
    <name evidence="12" type="ORF">PG1C_05915</name>
</gene>
<keyword evidence="10" id="KW-1133">Transmembrane helix</keyword>
<dbReference type="AlphaFoldDB" id="A0A0C5JL96"/>
<dbReference type="GO" id="GO:0046452">
    <property type="term" value="P:dihydrofolate metabolic process"/>
    <property type="evidence" value="ECO:0007669"/>
    <property type="project" value="TreeGrafter"/>
</dbReference>
<protein>
    <recommendedName>
        <fullName evidence="3 8">Dihydrofolate reductase</fullName>
        <ecNumber evidence="3 8">1.5.1.3</ecNumber>
    </recommendedName>
</protein>
<evidence type="ECO:0000256" key="1">
    <source>
        <dbReference type="ARBA" id="ARBA00004903"/>
    </source>
</evidence>
<keyword evidence="5 8" id="KW-0521">NADP</keyword>
<evidence type="ECO:0000256" key="3">
    <source>
        <dbReference type="ARBA" id="ARBA00012856"/>
    </source>
</evidence>
<evidence type="ECO:0000256" key="10">
    <source>
        <dbReference type="SAM" id="Phobius"/>
    </source>
</evidence>
<dbReference type="UniPathway" id="UPA00077">
    <property type="reaction ID" value="UER00158"/>
</dbReference>
<dbReference type="GO" id="GO:0046655">
    <property type="term" value="P:folic acid metabolic process"/>
    <property type="evidence" value="ECO:0007669"/>
    <property type="project" value="TreeGrafter"/>
</dbReference>
<dbReference type="PROSITE" id="PS00075">
    <property type="entry name" value="DHFR_1"/>
    <property type="match status" value="1"/>
</dbReference>
<comment type="pathway">
    <text evidence="1 8">Cofactor biosynthesis; tetrahydrofolate biosynthesis; 5,6,7,8-tetrahydrofolate from 7,8-dihydrofolate: step 1/1.</text>
</comment>
<comment type="similarity">
    <text evidence="2 8 9">Belongs to the dihydrofolate reductase family.</text>
</comment>
<dbReference type="InterPro" id="IPR001796">
    <property type="entry name" value="DHFR_dom"/>
</dbReference>
<evidence type="ECO:0000313" key="13">
    <source>
        <dbReference type="Proteomes" id="UP000061603"/>
    </source>
</evidence>
<evidence type="ECO:0000313" key="12">
    <source>
        <dbReference type="EMBL" id="AJP48121.1"/>
    </source>
</evidence>
<reference evidence="12 13" key="1">
    <citation type="journal article" date="2015" name="Genome Announc.">
        <title>Complete Genome Sequence of a Novel Bacterium within the Family Rhodocyclaceae That Degrades Polycyclic Aromatic Hydrocarbons.</title>
        <authorList>
            <person name="Singleton D.R."/>
            <person name="Dickey A.N."/>
            <person name="Scholl E.H."/>
            <person name="Wright F.A."/>
            <person name="Aitken M.D."/>
        </authorList>
    </citation>
    <scope>NUCLEOTIDE SEQUENCE [LARGE SCALE GENOMIC DNA]</scope>
    <source>
        <strain evidence="13">PG1-Ca6</strain>
    </source>
</reference>
<dbReference type="RefSeq" id="WP_202636489.1">
    <property type="nucleotide sequence ID" value="NZ_CP010554.1"/>
</dbReference>
<dbReference type="KEGG" id="rbu:PG1C_05915"/>
<evidence type="ECO:0000259" key="11">
    <source>
        <dbReference type="PROSITE" id="PS51330"/>
    </source>
</evidence>
<dbReference type="CDD" id="cd00209">
    <property type="entry name" value="DHFR"/>
    <property type="match status" value="1"/>
</dbReference>
<feature type="domain" description="DHFR" evidence="11">
    <location>
        <begin position="10"/>
        <end position="166"/>
    </location>
</feature>
<dbReference type="InterPro" id="IPR017925">
    <property type="entry name" value="DHFR_CS"/>
</dbReference>
<keyword evidence="4 8" id="KW-0554">One-carbon metabolism</keyword>
<evidence type="ECO:0000256" key="5">
    <source>
        <dbReference type="ARBA" id="ARBA00022857"/>
    </source>
</evidence>
<dbReference type="Proteomes" id="UP000061603">
    <property type="component" value="Chromosome"/>
</dbReference>
<dbReference type="InterPro" id="IPR024072">
    <property type="entry name" value="DHFR-like_dom_sf"/>
</dbReference>
<dbReference type="GO" id="GO:0005829">
    <property type="term" value="C:cytosol"/>
    <property type="evidence" value="ECO:0007669"/>
    <property type="project" value="TreeGrafter"/>
</dbReference>
<dbReference type="GO" id="GO:0070401">
    <property type="term" value="F:NADP+ binding"/>
    <property type="evidence" value="ECO:0007669"/>
    <property type="project" value="UniProtKB-ARBA"/>
</dbReference>
<keyword evidence="6 8" id="KW-0560">Oxidoreductase</keyword>
<dbReference type="FunFam" id="3.40.430.10:FF:000001">
    <property type="entry name" value="Dihydrofolate reductase"/>
    <property type="match status" value="1"/>
</dbReference>
<sequence>MTNTNAPSPCIILIAAVAANGVIGVANTLPWRIADDLKRFKVLTLGHPIIMGRKTWESLGRALPGRHNIVITRNPGYCAQGATVVASVAAAIAACANEETAFVIGGAEIYAQTLALAQRMELTEIHAEVIGDACFPDFNRNAWHELVRESHVNPAGLAYDFVSYQRTESEAS</sequence>
<dbReference type="EC" id="1.5.1.3" evidence="3 8"/>
<accession>A0A0C5JL96</accession>
<dbReference type="PATRIC" id="fig|1565605.3.peg.1244"/>
<dbReference type="Gene3D" id="3.40.430.10">
    <property type="entry name" value="Dihydrofolate Reductase, subunit A"/>
    <property type="match status" value="1"/>
</dbReference>
<dbReference type="GO" id="GO:0006730">
    <property type="term" value="P:one-carbon metabolic process"/>
    <property type="evidence" value="ECO:0007669"/>
    <property type="project" value="UniProtKB-KW"/>
</dbReference>
<comment type="catalytic activity">
    <reaction evidence="8">
        <text>(6S)-5,6,7,8-tetrahydrofolate + NADP(+) = 7,8-dihydrofolate + NADPH + H(+)</text>
        <dbReference type="Rhea" id="RHEA:15009"/>
        <dbReference type="ChEBI" id="CHEBI:15378"/>
        <dbReference type="ChEBI" id="CHEBI:57451"/>
        <dbReference type="ChEBI" id="CHEBI:57453"/>
        <dbReference type="ChEBI" id="CHEBI:57783"/>
        <dbReference type="ChEBI" id="CHEBI:58349"/>
        <dbReference type="EC" id="1.5.1.3"/>
    </reaction>
</comment>
<dbReference type="SUPFAM" id="SSF53597">
    <property type="entry name" value="Dihydrofolate reductase-like"/>
    <property type="match status" value="1"/>
</dbReference>
<evidence type="ECO:0000256" key="4">
    <source>
        <dbReference type="ARBA" id="ARBA00022563"/>
    </source>
</evidence>
<evidence type="ECO:0000256" key="2">
    <source>
        <dbReference type="ARBA" id="ARBA00009539"/>
    </source>
</evidence>
<feature type="transmembrane region" description="Helical" evidence="10">
    <location>
        <begin position="6"/>
        <end position="29"/>
    </location>
</feature>
<dbReference type="PANTHER" id="PTHR48069:SF3">
    <property type="entry name" value="DIHYDROFOLATE REDUCTASE"/>
    <property type="match status" value="1"/>
</dbReference>
<dbReference type="GO" id="GO:0046654">
    <property type="term" value="P:tetrahydrofolate biosynthetic process"/>
    <property type="evidence" value="ECO:0007669"/>
    <property type="project" value="UniProtKB-UniPathway"/>
</dbReference>
<proteinExistence type="inferred from homology"/>
<dbReference type="InterPro" id="IPR012259">
    <property type="entry name" value="DHFR"/>
</dbReference>
<evidence type="ECO:0000256" key="8">
    <source>
        <dbReference type="PIRNR" id="PIRNR000194"/>
    </source>
</evidence>
<dbReference type="HOGENOM" id="CLU_043966_5_1_4"/>
<dbReference type="EMBL" id="CP010554">
    <property type="protein sequence ID" value="AJP48121.1"/>
    <property type="molecule type" value="Genomic_DNA"/>
</dbReference>
<dbReference type="PROSITE" id="PS51330">
    <property type="entry name" value="DHFR_2"/>
    <property type="match status" value="1"/>
</dbReference>
<name>A0A0C5JL96_9PROT</name>
<organism evidence="12 13">
    <name type="scientific">Rugosibacter aromaticivorans</name>
    <dbReference type="NCBI Taxonomy" id="1565605"/>
    <lineage>
        <taxon>Bacteria</taxon>
        <taxon>Pseudomonadati</taxon>
        <taxon>Pseudomonadota</taxon>
        <taxon>Betaproteobacteria</taxon>
        <taxon>Nitrosomonadales</taxon>
        <taxon>Sterolibacteriaceae</taxon>
        <taxon>Rugosibacter</taxon>
    </lineage>
</organism>
<dbReference type="GO" id="GO:0004146">
    <property type="term" value="F:dihydrofolate reductase activity"/>
    <property type="evidence" value="ECO:0007669"/>
    <property type="project" value="UniProtKB-EC"/>
</dbReference>